<dbReference type="GO" id="GO:0019856">
    <property type="term" value="P:pyrimidine nucleobase biosynthetic process"/>
    <property type="evidence" value="ECO:0007669"/>
    <property type="project" value="TreeGrafter"/>
</dbReference>
<evidence type="ECO:0000259" key="12">
    <source>
        <dbReference type="Pfam" id="PF06418"/>
    </source>
</evidence>
<dbReference type="GO" id="GO:0097268">
    <property type="term" value="C:cytoophidium"/>
    <property type="evidence" value="ECO:0007669"/>
    <property type="project" value="TreeGrafter"/>
</dbReference>
<dbReference type="InterPro" id="IPR017926">
    <property type="entry name" value="GATASE"/>
</dbReference>
<feature type="domain" description="CTP synthase N-terminal" evidence="12">
    <location>
        <begin position="134"/>
        <end position="251"/>
    </location>
</feature>
<keyword evidence="7 9" id="KW-0665">Pyrimidine biosynthesis</keyword>
<dbReference type="PROSITE" id="PS51273">
    <property type="entry name" value="GATASE_TYPE_1"/>
    <property type="match status" value="1"/>
</dbReference>
<evidence type="ECO:0000256" key="5">
    <source>
        <dbReference type="ARBA" id="ARBA00022840"/>
    </source>
</evidence>
<dbReference type="InterPro" id="IPR017456">
    <property type="entry name" value="CTP_synthase_N"/>
</dbReference>
<protein>
    <recommendedName>
        <fullName evidence="9">CTP synthase</fullName>
        <ecNumber evidence="9">6.3.4.2</ecNumber>
    </recommendedName>
    <alternativeName>
        <fullName evidence="9">UTP--ammonia ligase</fullName>
    </alternativeName>
</protein>
<sequence>MKFTSVTKAFSKKPKDTPRPSTSRTSTERTSTEETQPKLFRRNAFLKRPVVRLSFRRRRSGSCSVSSVEENLSETSVAIRKLQEAYFLDKNTMYSRDHKILEKRNSQKDYYKAWIRLSVMEIVELPFHRYYYAEGSPFYKAFDIYKRPTHRDQLMSVHVSLVLDPKATDEAKTKPLQNSLKLLHNEGLNSDLSVCRSEKPLTPRLKEKISEVSMLDLEQIVGVHDVSNIYKVLLPLYEQNVLEQIVKQLNLRPVDPSETLRSIPSLQQWTQLSELCEQPTNVCRIALVGKYVRIEDAYASVNKAVRCAAIRVNRKLVIDGIVVPGSFGYPGIEGMIRACQYARESKVPYLGICLGMQCAAIEFARNSKQIVIDMPEHCAATHGLGATMRLGRRTTVFLTDDSKLRHLYGRGAVEERHRHRYEVNPKIVPELSRAGRLLFIGMGVDDDDRSRPPHGLPNFGSDALLRKIEQLCERGGDGREKTAVRMEMIEMKDHPYFMGVQFHPEYLSHPLKPSPPFVGLLLASSNQLASCMHGTCPTPMGILTASQKGQS</sequence>
<dbReference type="GO" id="GO:0042802">
    <property type="term" value="F:identical protein binding"/>
    <property type="evidence" value="ECO:0007669"/>
    <property type="project" value="TreeGrafter"/>
</dbReference>
<dbReference type="Pfam" id="PF00117">
    <property type="entry name" value="GATase"/>
    <property type="match status" value="1"/>
</dbReference>
<evidence type="ECO:0000256" key="9">
    <source>
        <dbReference type="RuleBase" id="RU810713"/>
    </source>
</evidence>
<keyword evidence="4 9" id="KW-0547">Nucleotide-binding</keyword>
<organism evidence="13 14">
    <name type="scientific">Steinernema hermaphroditum</name>
    <dbReference type="NCBI Taxonomy" id="289476"/>
    <lineage>
        <taxon>Eukaryota</taxon>
        <taxon>Metazoa</taxon>
        <taxon>Ecdysozoa</taxon>
        <taxon>Nematoda</taxon>
        <taxon>Chromadorea</taxon>
        <taxon>Rhabditida</taxon>
        <taxon>Tylenchina</taxon>
        <taxon>Panagrolaimomorpha</taxon>
        <taxon>Strongyloidoidea</taxon>
        <taxon>Steinernematidae</taxon>
        <taxon>Steinernema</taxon>
    </lineage>
</organism>
<dbReference type="GO" id="GO:0005737">
    <property type="term" value="C:cytoplasm"/>
    <property type="evidence" value="ECO:0007669"/>
    <property type="project" value="TreeGrafter"/>
</dbReference>
<accession>A0AA39HW00</accession>
<gene>
    <name evidence="13" type="ORF">QR680_006620</name>
</gene>
<dbReference type="Pfam" id="PF06418">
    <property type="entry name" value="CTP_synth_N"/>
    <property type="match status" value="1"/>
</dbReference>
<feature type="compositionally biased region" description="Basic and acidic residues" evidence="10">
    <location>
        <begin position="26"/>
        <end position="35"/>
    </location>
</feature>
<keyword evidence="14" id="KW-1185">Reference proteome</keyword>
<keyword evidence="6 9" id="KW-0315">Glutamine amidotransferase</keyword>
<name>A0AA39HW00_9BILA</name>
<dbReference type="EC" id="6.3.4.2" evidence="9"/>
<dbReference type="Gene3D" id="3.40.50.300">
    <property type="entry name" value="P-loop containing nucleotide triphosphate hydrolases"/>
    <property type="match status" value="1"/>
</dbReference>
<dbReference type="Proteomes" id="UP001175271">
    <property type="component" value="Unassembled WGS sequence"/>
</dbReference>
<dbReference type="PANTHER" id="PTHR11550:SF0">
    <property type="entry name" value="CTP SYNTHASE-RELATED"/>
    <property type="match status" value="1"/>
</dbReference>
<dbReference type="InterPro" id="IPR027417">
    <property type="entry name" value="P-loop_NTPase"/>
</dbReference>
<comment type="caution">
    <text evidence="13">The sequence shown here is derived from an EMBL/GenBank/DDBJ whole genome shotgun (WGS) entry which is preliminary data.</text>
</comment>
<dbReference type="CDD" id="cd01746">
    <property type="entry name" value="GATase1_CTP_Synthase"/>
    <property type="match status" value="1"/>
</dbReference>
<evidence type="ECO:0000256" key="8">
    <source>
        <dbReference type="ARBA" id="ARBA00047781"/>
    </source>
</evidence>
<keyword evidence="3 9" id="KW-0436">Ligase</keyword>
<dbReference type="PANTHER" id="PTHR11550">
    <property type="entry name" value="CTP SYNTHASE"/>
    <property type="match status" value="1"/>
</dbReference>
<dbReference type="SUPFAM" id="SSF52540">
    <property type="entry name" value="P-loop containing nucleoside triphosphate hydrolases"/>
    <property type="match status" value="1"/>
</dbReference>
<evidence type="ECO:0000313" key="13">
    <source>
        <dbReference type="EMBL" id="KAK0413138.1"/>
    </source>
</evidence>
<evidence type="ECO:0000313" key="14">
    <source>
        <dbReference type="Proteomes" id="UP001175271"/>
    </source>
</evidence>
<comment type="pathway">
    <text evidence="1 9">Pyrimidine metabolism; CTP biosynthesis via de novo pathway; CTP from UDP: step 2/2.</text>
</comment>
<reference evidence="13" key="1">
    <citation type="submission" date="2023-06" db="EMBL/GenBank/DDBJ databases">
        <title>Genomic analysis of the entomopathogenic nematode Steinernema hermaphroditum.</title>
        <authorList>
            <person name="Schwarz E.M."/>
            <person name="Heppert J.K."/>
            <person name="Baniya A."/>
            <person name="Schwartz H.T."/>
            <person name="Tan C.-H."/>
            <person name="Antoshechkin I."/>
            <person name="Sternberg P.W."/>
            <person name="Goodrich-Blair H."/>
            <person name="Dillman A.R."/>
        </authorList>
    </citation>
    <scope>NUCLEOTIDE SEQUENCE</scope>
    <source>
        <strain evidence="13">PS9179</strain>
        <tissue evidence="13">Whole animal</tissue>
    </source>
</reference>
<dbReference type="SUPFAM" id="SSF52317">
    <property type="entry name" value="Class I glutamine amidotransferase-like"/>
    <property type="match status" value="2"/>
</dbReference>
<dbReference type="GO" id="GO:0003883">
    <property type="term" value="F:CTP synthase activity"/>
    <property type="evidence" value="ECO:0007669"/>
    <property type="project" value="UniProtKB-UniRule"/>
</dbReference>
<dbReference type="Gene3D" id="3.40.50.880">
    <property type="match status" value="1"/>
</dbReference>
<dbReference type="EMBL" id="JAUCMV010000003">
    <property type="protein sequence ID" value="KAK0413138.1"/>
    <property type="molecule type" value="Genomic_DNA"/>
</dbReference>
<evidence type="ECO:0000256" key="4">
    <source>
        <dbReference type="ARBA" id="ARBA00022741"/>
    </source>
</evidence>
<keyword evidence="5 9" id="KW-0067">ATP-binding</keyword>
<dbReference type="InterPro" id="IPR033828">
    <property type="entry name" value="GATase1_CTP_Synthase"/>
</dbReference>
<evidence type="ECO:0000256" key="2">
    <source>
        <dbReference type="ARBA" id="ARBA00007533"/>
    </source>
</evidence>
<evidence type="ECO:0000259" key="11">
    <source>
        <dbReference type="Pfam" id="PF00117"/>
    </source>
</evidence>
<dbReference type="InterPro" id="IPR004468">
    <property type="entry name" value="CTP_synthase"/>
</dbReference>
<evidence type="ECO:0000256" key="6">
    <source>
        <dbReference type="ARBA" id="ARBA00022962"/>
    </source>
</evidence>
<dbReference type="InterPro" id="IPR029062">
    <property type="entry name" value="Class_I_gatase-like"/>
</dbReference>
<comment type="function">
    <text evidence="9">Catalyzes the ATP-dependent amination of UTP to CTP with either L-glutamine or ammonia as the source of nitrogen.</text>
</comment>
<comment type="catalytic activity">
    <reaction evidence="8 9">
        <text>UTP + L-glutamine + ATP + H2O = CTP + L-glutamate + ADP + phosphate + 2 H(+)</text>
        <dbReference type="Rhea" id="RHEA:26426"/>
        <dbReference type="ChEBI" id="CHEBI:15377"/>
        <dbReference type="ChEBI" id="CHEBI:15378"/>
        <dbReference type="ChEBI" id="CHEBI:29985"/>
        <dbReference type="ChEBI" id="CHEBI:30616"/>
        <dbReference type="ChEBI" id="CHEBI:37563"/>
        <dbReference type="ChEBI" id="CHEBI:43474"/>
        <dbReference type="ChEBI" id="CHEBI:46398"/>
        <dbReference type="ChEBI" id="CHEBI:58359"/>
        <dbReference type="ChEBI" id="CHEBI:456216"/>
        <dbReference type="EC" id="6.3.4.2"/>
    </reaction>
</comment>
<evidence type="ECO:0000256" key="7">
    <source>
        <dbReference type="ARBA" id="ARBA00022975"/>
    </source>
</evidence>
<evidence type="ECO:0000256" key="10">
    <source>
        <dbReference type="SAM" id="MobiDB-lite"/>
    </source>
</evidence>
<feature type="domain" description="Glutamine amidotransferase" evidence="11">
    <location>
        <begin position="314"/>
        <end position="430"/>
    </location>
</feature>
<dbReference type="GO" id="GO:0044210">
    <property type="term" value="P:'de novo' CTP biosynthetic process"/>
    <property type="evidence" value="ECO:0007669"/>
    <property type="project" value="UniProtKB-UniRule"/>
</dbReference>
<feature type="region of interest" description="Disordered" evidence="10">
    <location>
        <begin position="1"/>
        <end position="35"/>
    </location>
</feature>
<comment type="similarity">
    <text evidence="2 9">Belongs to the CTP synthase family.</text>
</comment>
<evidence type="ECO:0000256" key="1">
    <source>
        <dbReference type="ARBA" id="ARBA00005171"/>
    </source>
</evidence>
<dbReference type="AlphaFoldDB" id="A0AA39HW00"/>
<proteinExistence type="inferred from homology"/>
<evidence type="ECO:0000256" key="3">
    <source>
        <dbReference type="ARBA" id="ARBA00022598"/>
    </source>
</evidence>
<dbReference type="GO" id="GO:0005524">
    <property type="term" value="F:ATP binding"/>
    <property type="evidence" value="ECO:0007669"/>
    <property type="project" value="UniProtKB-KW"/>
</dbReference>